<evidence type="ECO:0000313" key="4">
    <source>
        <dbReference type="Proteomes" id="UP000027186"/>
    </source>
</evidence>
<feature type="domain" description="Response regulatory" evidence="2">
    <location>
        <begin position="7"/>
        <end position="123"/>
    </location>
</feature>
<name>A0A060DCS6_9PROT</name>
<dbReference type="SMART" id="SM00448">
    <property type="entry name" value="REC"/>
    <property type="match status" value="1"/>
</dbReference>
<gene>
    <name evidence="3" type="ORF">ABAZ39_07860</name>
</gene>
<keyword evidence="1" id="KW-0597">Phosphoprotein</keyword>
<reference evidence="3 4" key="1">
    <citation type="journal article" date="2014" name="Genome Announc.">
        <title>Complete Genome Sequence of the Model Rhizosphere Strain Azospirillum brasilense Az39, Successfully Applied in Agriculture.</title>
        <authorList>
            <person name="Rivera D."/>
            <person name="Revale S."/>
            <person name="Molina R."/>
            <person name="Gualpa J."/>
            <person name="Puente M."/>
            <person name="Maroniche G."/>
            <person name="Paris G."/>
            <person name="Baker D."/>
            <person name="Clavijo B."/>
            <person name="McLay K."/>
            <person name="Spaepen S."/>
            <person name="Perticari A."/>
            <person name="Vazquez M."/>
            <person name="Wisniewski-Dye F."/>
            <person name="Watkins C."/>
            <person name="Martinez-Abarca F."/>
            <person name="Vanderleyden J."/>
            <person name="Cassan F."/>
        </authorList>
    </citation>
    <scope>NUCLEOTIDE SEQUENCE [LARGE SCALE GENOMIC DNA]</scope>
    <source>
        <strain evidence="3 4">Az39</strain>
    </source>
</reference>
<organism evidence="3 4">
    <name type="scientific">Azospirillum argentinense</name>
    <dbReference type="NCBI Taxonomy" id="2970906"/>
    <lineage>
        <taxon>Bacteria</taxon>
        <taxon>Pseudomonadati</taxon>
        <taxon>Pseudomonadota</taxon>
        <taxon>Alphaproteobacteria</taxon>
        <taxon>Rhodospirillales</taxon>
        <taxon>Azospirillaceae</taxon>
        <taxon>Azospirillum</taxon>
    </lineage>
</organism>
<dbReference type="Proteomes" id="UP000027186">
    <property type="component" value="Chromosome"/>
</dbReference>
<dbReference type="InterPro" id="IPR052048">
    <property type="entry name" value="ST_Response_Regulator"/>
</dbReference>
<evidence type="ECO:0000259" key="2">
    <source>
        <dbReference type="PROSITE" id="PS50110"/>
    </source>
</evidence>
<dbReference type="PROSITE" id="PS50110">
    <property type="entry name" value="RESPONSE_REGULATORY"/>
    <property type="match status" value="1"/>
</dbReference>
<dbReference type="AlphaFoldDB" id="A0A060DCS6"/>
<dbReference type="PANTHER" id="PTHR43228">
    <property type="entry name" value="TWO-COMPONENT RESPONSE REGULATOR"/>
    <property type="match status" value="1"/>
</dbReference>
<sequence length="131" mass="14368">MDLGAIRVLVVDDEDGPRHFVESVLRDLGIGHIDTASDGQEALLRLAGDGAYDLIVCDWMMPKASGLDVLRRVREVRRDLPFLMVTALATLKAVERALAHNVSAYIAKPFTPEQLEEKVFLVLTQKSAPGA</sequence>
<feature type="modified residue" description="4-aspartylphosphate" evidence="1">
    <location>
        <position position="58"/>
    </location>
</feature>
<dbReference type="Gene3D" id="3.40.50.2300">
    <property type="match status" value="1"/>
</dbReference>
<dbReference type="EMBL" id="CP007793">
    <property type="protein sequence ID" value="AIB11916.1"/>
    <property type="molecule type" value="Genomic_DNA"/>
</dbReference>
<dbReference type="InterPro" id="IPR011006">
    <property type="entry name" value="CheY-like_superfamily"/>
</dbReference>
<protein>
    <recommendedName>
        <fullName evidence="2">Response regulatory domain-containing protein</fullName>
    </recommendedName>
</protein>
<dbReference type="PANTHER" id="PTHR43228:SF1">
    <property type="entry name" value="TWO-COMPONENT RESPONSE REGULATOR ARR22"/>
    <property type="match status" value="1"/>
</dbReference>
<accession>A0A060DCS6</accession>
<dbReference type="GO" id="GO:0000160">
    <property type="term" value="P:phosphorelay signal transduction system"/>
    <property type="evidence" value="ECO:0007669"/>
    <property type="project" value="InterPro"/>
</dbReference>
<evidence type="ECO:0000313" key="3">
    <source>
        <dbReference type="EMBL" id="AIB11916.1"/>
    </source>
</evidence>
<dbReference type="InterPro" id="IPR001789">
    <property type="entry name" value="Sig_transdc_resp-reg_receiver"/>
</dbReference>
<dbReference type="Pfam" id="PF00072">
    <property type="entry name" value="Response_reg"/>
    <property type="match status" value="1"/>
</dbReference>
<dbReference type="SUPFAM" id="SSF52172">
    <property type="entry name" value="CheY-like"/>
    <property type="match status" value="1"/>
</dbReference>
<evidence type="ECO:0000256" key="1">
    <source>
        <dbReference type="PROSITE-ProRule" id="PRU00169"/>
    </source>
</evidence>
<dbReference type="KEGG" id="abq:ABAZ39_07860"/>
<proteinExistence type="predicted"/>